<dbReference type="EMBL" id="JAQMWT010000370">
    <property type="protein sequence ID" value="KAJ8602704.1"/>
    <property type="molecule type" value="Genomic_DNA"/>
</dbReference>
<dbReference type="Gene3D" id="3.90.228.10">
    <property type="match status" value="1"/>
</dbReference>
<dbReference type="GO" id="GO:0005737">
    <property type="term" value="C:cytoplasm"/>
    <property type="evidence" value="ECO:0007669"/>
    <property type="project" value="TreeGrafter"/>
</dbReference>
<dbReference type="InterPro" id="IPR036907">
    <property type="entry name" value="5'-Nucleotdase_C_sf"/>
</dbReference>
<dbReference type="Proteomes" id="UP001230188">
    <property type="component" value="Unassembled WGS sequence"/>
</dbReference>
<keyword evidence="12" id="KW-0732">Signal</keyword>
<keyword evidence="3 10" id="KW-0328">Glycosyltransferase</keyword>
<dbReference type="InterPro" id="IPR037197">
    <property type="entry name" value="WWE_dom_sf"/>
</dbReference>
<dbReference type="PANTHER" id="PTHR14453:SF67">
    <property type="entry name" value="POLY [ADP-RIBOSE] POLYMERASE"/>
    <property type="match status" value="1"/>
</dbReference>
<dbReference type="Gene3D" id="3.60.21.10">
    <property type="match status" value="1"/>
</dbReference>
<dbReference type="SUPFAM" id="SSF56300">
    <property type="entry name" value="Metallo-dependent phosphatases"/>
    <property type="match status" value="1"/>
</dbReference>
<dbReference type="Gene3D" id="3.30.720.50">
    <property type="match status" value="1"/>
</dbReference>
<dbReference type="GO" id="GO:0003714">
    <property type="term" value="F:transcription corepressor activity"/>
    <property type="evidence" value="ECO:0007669"/>
    <property type="project" value="TreeGrafter"/>
</dbReference>
<keyword evidence="15" id="KW-1185">Reference proteome</keyword>
<dbReference type="Pfam" id="PF02872">
    <property type="entry name" value="5_nucleotid_C"/>
    <property type="match status" value="1"/>
</dbReference>
<evidence type="ECO:0000256" key="5">
    <source>
        <dbReference type="ARBA" id="ARBA00022692"/>
    </source>
</evidence>
<evidence type="ECO:0000256" key="6">
    <source>
        <dbReference type="ARBA" id="ARBA00022989"/>
    </source>
</evidence>
<dbReference type="Gene3D" id="3.90.780.10">
    <property type="entry name" value="5'-Nucleotidase, C-terminal domain"/>
    <property type="match status" value="1"/>
</dbReference>
<protein>
    <recommendedName>
        <fullName evidence="10">Poly [ADP-ribose] polymerase</fullName>
        <shortName evidence="10">PARP</shortName>
        <ecNumber evidence="10">2.4.2.-</ecNumber>
    </recommendedName>
</protein>
<dbReference type="SUPFAM" id="SSF55816">
    <property type="entry name" value="5'-nucleotidase (syn. UDP-sugar hydrolase), C-terminal domain"/>
    <property type="match status" value="1"/>
</dbReference>
<evidence type="ECO:0000256" key="10">
    <source>
        <dbReference type="RuleBase" id="RU362114"/>
    </source>
</evidence>
<dbReference type="EC" id="2.4.2.-" evidence="10"/>
<dbReference type="PANTHER" id="PTHR14453">
    <property type="entry name" value="PARP/ZINC FINGER CCCH TYPE DOMAIN CONTAINING PROTEIN"/>
    <property type="match status" value="1"/>
</dbReference>
<keyword evidence="9" id="KW-0539">Nucleus</keyword>
<reference evidence="14" key="1">
    <citation type="submission" date="2023-01" db="EMBL/GenBank/DDBJ databases">
        <title>Metagenome sequencing of chrysophaentin producing Chrysophaeum taylorii.</title>
        <authorList>
            <person name="Davison J."/>
            <person name="Bewley C."/>
        </authorList>
    </citation>
    <scope>NUCLEOTIDE SEQUENCE</scope>
    <source>
        <strain evidence="14">NIES-1699</strain>
    </source>
</reference>
<dbReference type="SUPFAM" id="SSF53822">
    <property type="entry name" value="Periplasmic binding protein-like I"/>
    <property type="match status" value="1"/>
</dbReference>
<dbReference type="InterPro" id="IPR029052">
    <property type="entry name" value="Metallo-depent_PP-like"/>
</dbReference>
<dbReference type="GO" id="GO:0009166">
    <property type="term" value="P:nucleotide catabolic process"/>
    <property type="evidence" value="ECO:0007669"/>
    <property type="project" value="InterPro"/>
</dbReference>
<dbReference type="Pfam" id="PF01094">
    <property type="entry name" value="ANF_receptor"/>
    <property type="match status" value="2"/>
</dbReference>
<keyword evidence="6" id="KW-1133">Transmembrane helix</keyword>
<dbReference type="GO" id="GO:0010629">
    <property type="term" value="P:negative regulation of gene expression"/>
    <property type="evidence" value="ECO:0007669"/>
    <property type="project" value="TreeGrafter"/>
</dbReference>
<evidence type="ECO:0000313" key="14">
    <source>
        <dbReference type="EMBL" id="KAJ8602704.1"/>
    </source>
</evidence>
<feature type="signal peptide" evidence="12">
    <location>
        <begin position="1"/>
        <end position="23"/>
    </location>
</feature>
<evidence type="ECO:0000259" key="13">
    <source>
        <dbReference type="PROSITE" id="PS51059"/>
    </source>
</evidence>
<keyword evidence="5" id="KW-0812">Transmembrane</keyword>
<dbReference type="InterPro" id="IPR028082">
    <property type="entry name" value="Peripla_BP_I"/>
</dbReference>
<dbReference type="GO" id="GO:0005634">
    <property type="term" value="C:nucleus"/>
    <property type="evidence" value="ECO:0007669"/>
    <property type="project" value="UniProtKB-SubCell"/>
</dbReference>
<dbReference type="Pfam" id="PF00644">
    <property type="entry name" value="PARP"/>
    <property type="match status" value="1"/>
</dbReference>
<gene>
    <name evidence="14" type="ORF">CTAYLR_003794</name>
</gene>
<keyword evidence="8" id="KW-0472">Membrane</keyword>
<dbReference type="InterPro" id="IPR012317">
    <property type="entry name" value="Poly(ADP-ribose)pol_cat_dom"/>
</dbReference>
<comment type="caution">
    <text evidence="14">The sequence shown here is derived from an EMBL/GenBank/DDBJ whole genome shotgun (WGS) entry which is preliminary data.</text>
</comment>
<dbReference type="Gene3D" id="3.40.50.2300">
    <property type="match status" value="3"/>
</dbReference>
<keyword evidence="7 10" id="KW-0520">NAD</keyword>
<accession>A0AAD7UEU3</accession>
<dbReference type="SUPFAM" id="SSF56399">
    <property type="entry name" value="ADP-ribosylation"/>
    <property type="match status" value="1"/>
</dbReference>
<evidence type="ECO:0000256" key="7">
    <source>
        <dbReference type="ARBA" id="ARBA00023027"/>
    </source>
</evidence>
<evidence type="ECO:0000313" key="15">
    <source>
        <dbReference type="Proteomes" id="UP001230188"/>
    </source>
</evidence>
<dbReference type="PROSITE" id="PS51059">
    <property type="entry name" value="PARP_CATALYTIC"/>
    <property type="match status" value="1"/>
</dbReference>
<evidence type="ECO:0000256" key="9">
    <source>
        <dbReference type="ARBA" id="ARBA00023242"/>
    </source>
</evidence>
<feature type="region of interest" description="Disordered" evidence="11">
    <location>
        <begin position="1132"/>
        <end position="1172"/>
    </location>
</feature>
<evidence type="ECO:0000256" key="12">
    <source>
        <dbReference type="SAM" id="SignalP"/>
    </source>
</evidence>
<comment type="subcellular location">
    <subcellularLocation>
        <location evidence="2">Membrane</location>
    </subcellularLocation>
    <subcellularLocation>
        <location evidence="1">Nucleus</location>
    </subcellularLocation>
</comment>
<feature type="region of interest" description="Disordered" evidence="11">
    <location>
        <begin position="1050"/>
        <end position="1075"/>
    </location>
</feature>
<dbReference type="GO" id="GO:0016787">
    <property type="term" value="F:hydrolase activity"/>
    <property type="evidence" value="ECO:0007669"/>
    <property type="project" value="InterPro"/>
</dbReference>
<evidence type="ECO:0000256" key="4">
    <source>
        <dbReference type="ARBA" id="ARBA00022679"/>
    </source>
</evidence>
<evidence type="ECO:0000256" key="1">
    <source>
        <dbReference type="ARBA" id="ARBA00004123"/>
    </source>
</evidence>
<feature type="compositionally biased region" description="Basic and acidic residues" evidence="11">
    <location>
        <begin position="1138"/>
        <end position="1166"/>
    </location>
</feature>
<dbReference type="InterPro" id="IPR008334">
    <property type="entry name" value="5'-Nucleotdase_C"/>
</dbReference>
<proteinExistence type="predicted"/>
<organism evidence="14 15">
    <name type="scientific">Chrysophaeum taylorii</name>
    <dbReference type="NCBI Taxonomy" id="2483200"/>
    <lineage>
        <taxon>Eukaryota</taxon>
        <taxon>Sar</taxon>
        <taxon>Stramenopiles</taxon>
        <taxon>Ochrophyta</taxon>
        <taxon>Pelagophyceae</taxon>
        <taxon>Pelagomonadales</taxon>
        <taxon>Pelagomonadaceae</taxon>
        <taxon>Chrysophaeum</taxon>
    </lineage>
</organism>
<evidence type="ECO:0000256" key="3">
    <source>
        <dbReference type="ARBA" id="ARBA00022676"/>
    </source>
</evidence>
<evidence type="ECO:0000256" key="11">
    <source>
        <dbReference type="SAM" id="MobiDB-lite"/>
    </source>
</evidence>
<evidence type="ECO:0000256" key="8">
    <source>
        <dbReference type="ARBA" id="ARBA00023136"/>
    </source>
</evidence>
<dbReference type="InterPro" id="IPR001828">
    <property type="entry name" value="ANF_lig-bd_rcpt"/>
</dbReference>
<keyword evidence="4 10" id="KW-0808">Transferase</keyword>
<dbReference type="GO" id="GO:0003950">
    <property type="term" value="F:NAD+ poly-ADP-ribosyltransferase activity"/>
    <property type="evidence" value="ECO:0007669"/>
    <property type="project" value="UniProtKB-UniRule"/>
</dbReference>
<feature type="domain" description="PARP catalytic" evidence="13">
    <location>
        <begin position="1535"/>
        <end position="1741"/>
    </location>
</feature>
<dbReference type="InterPro" id="IPR052056">
    <property type="entry name" value="Mono-ARTD/PARP"/>
</dbReference>
<sequence length="1741" mass="190039">MRRRRYDGIFFIISWMVWSQAAAQQSNSTTTTLIVTSQVLGAAYPVDSSGTECAAETYLATPCACFGGAARRAAFLEDDDVVGIDMGGYFFGSGLFYETFEGGGSARLFKASGYAARGLNSRDFSVDDSALASHLNASGVPTVASNFNATFLDDVVVPFAVSGGVAVASLLDDDAGGGNLLSFERSVIDILGQLQGTDELRVVLIPGGIPETDVIELLPAEGHEHEDSLDRQESAVVAIAAKFPFDVVVLDGSTELGARFSTPRIIESWLNGEVAVVATPAAADRGTRIARIRVMSRDGFYNSATVEEIVLDCDDVPREASRQLLDDLKAEVDADIATRPVGWIDDDLQEVGCIRNSVVEDDGGPECGCAVAECDVGNLAADAVRWLASTDVALVLGADLGDARIERYQVTAGAMLSVAPFLGDEIVVVRDVTGQQLKSVIEASFATELRCPTSRNESSVLQVSAGLEVTWFYDTEATPLLGDVFFEGTVVDDDEVFDVATSSDLLVQQQQQQQQHRCGAWLNNNNNNNNVKLGVPTFSAIVQYMSEVHGTPDSALVPSREYALPRISQLEDRSRVHVALLCGDDRFWLEHCDHAYHAITQIDNHHDGVFDDVLPNVKLTPHNFHIGCSEGRAYDGLVSLANQIAPDPISLVIAGCSNDVAEIGSVEARSRMAVDAPATGGDYVIISPGSTAPSLADDEAYPYVARITTPDSENGLGVARMAEFYGWGRVCVVHEDSLFATEMARAFVEKFRLSSPNFAGDEANEVLGGGRCVSTNAACELEIEDPITNQAVGISVSLRDFHGGRLNMTDVVLAVAETGAKIVLLAVFEALQEIYEAVSELDVNHGVGYAWISAFPSEDSLIDRATGETNNAAVDGAEGAVGFSERTPSYGEWNATTNYLDAWAEVSGLEGCEGDPLECCDQDRDYFCDFDGVDASVTGFGLYYADSVYLYASALHSLGETDATKLDPSVVYDRIKETAIDGATGHIVLEDASGDRLGVFDWLNLVVTYPSRNRRRKLSAVELQTGTAEFVVVGEYDAESDAVTKSQDVIFPGLTTNPPADRDPAVADGSSKNNNNNRTAARLNLIIFVLLGVIGSLCAAGLYAHYRRRTPMYDGDLDKLFRITRTFDPVSGLVQPLPKEDTSDYGREPPSRERSQDEKFDQRSEKEEDDEEHVVLLGRINTTAAAAATEEPPQPRLPHLARQFAVDAWYWLGDDDDDDAWHPYDEDLQNTITRAWRDFHEQVGHFLDDDENPSSRNLSSSSTFGGGAAAAAAAAGTPILTPHNSIEFELDGGAKHKIVFSADPTQVDFAHINTETFRTRPVKRRPLARRVSMTWYFEETPRKTQAEWEPEPEWTIPPLPGTAWRAFSDRAQPALSAAYASWLAGFSEPQVYLNDEWNRTSQFDAFKCYEVNVQTLVQTRVASGFERPIKIVFAKPPPTEATAAAELDGRLRATARPDRVGCDACLPLEIDDVVALKTTLGGGDVDDDGEWGLGVVVSDKTRRTPAGAREGYFPLACATKLVDLPAIKGLEAFRQPRWWDVGNGEPVQRRTVMRDSDEWRAVSDGFHLDDWSIHDVERIQDVFKWQQYGIAVSQVRKRSKTTSATADLFGSKVWLDHERVPVYHGTRRENVDKIIKGGFKPGFASPEARYGRGAYFAVASQRALFAQWATPDDDGIVHVFLCRIVSGKYRRGANADKDAGEDYDTTVDDTKQPQIFVTYDVQQAYPLYYVQLKNNLDPVSF</sequence>
<evidence type="ECO:0000256" key="2">
    <source>
        <dbReference type="ARBA" id="ARBA00004370"/>
    </source>
</evidence>
<feature type="region of interest" description="Disordered" evidence="11">
    <location>
        <begin position="1246"/>
        <end position="1265"/>
    </location>
</feature>
<feature type="chain" id="PRO_5042101893" description="Poly [ADP-ribose] polymerase" evidence="12">
    <location>
        <begin position="24"/>
        <end position="1741"/>
    </location>
</feature>
<dbReference type="GO" id="GO:0016020">
    <property type="term" value="C:membrane"/>
    <property type="evidence" value="ECO:0007669"/>
    <property type="project" value="UniProtKB-SubCell"/>
</dbReference>
<name>A0AAD7UEU3_9STRA</name>